<dbReference type="InterPro" id="IPR036249">
    <property type="entry name" value="Thioredoxin-like_sf"/>
</dbReference>
<gene>
    <name evidence="1" type="ORF">SAMN02910293_00730</name>
</gene>
<dbReference type="AlphaFoldDB" id="A0A1G6B1C0"/>
<dbReference type="EMBL" id="FMXP01000008">
    <property type="protein sequence ID" value="SDB14464.1"/>
    <property type="molecule type" value="Genomic_DNA"/>
</dbReference>
<accession>A0A1G6B1C0</accession>
<sequence length="114" mass="12762">MTRYEEAVSAFEPITVAQARERIASEAKFILFMGYPTCPFCQRFVPKLSVVAKEIDAKIAYINSQDWNQAEDIQAFRKRYGIATVPALFVAENGAAKVVCDSSLSLEDIEDFIS</sequence>
<protein>
    <submittedName>
        <fullName evidence="1">Bacteriocin transport accessory protein, putative</fullName>
    </submittedName>
</protein>
<dbReference type="Pfam" id="PF20207">
    <property type="entry name" value="DUF6568"/>
    <property type="match status" value="1"/>
</dbReference>
<dbReference type="CDD" id="cd02947">
    <property type="entry name" value="TRX_family"/>
    <property type="match status" value="1"/>
</dbReference>
<dbReference type="STRING" id="439219.SAMN02910293_00730"/>
<evidence type="ECO:0000313" key="1">
    <source>
        <dbReference type="EMBL" id="SDB14464.1"/>
    </source>
</evidence>
<dbReference type="PROSITE" id="PS51354">
    <property type="entry name" value="GLUTAREDOXIN_2"/>
    <property type="match status" value="1"/>
</dbReference>
<name>A0A1G6B1C0_9STRE</name>
<dbReference type="InterPro" id="IPR046698">
    <property type="entry name" value="PedC-like"/>
</dbReference>
<dbReference type="Gene3D" id="3.40.30.10">
    <property type="entry name" value="Glutaredoxin"/>
    <property type="match status" value="1"/>
</dbReference>
<dbReference type="eggNOG" id="COG0526">
    <property type="taxonomic scope" value="Bacteria"/>
</dbReference>
<evidence type="ECO:0000313" key="2">
    <source>
        <dbReference type="Proteomes" id="UP000182508"/>
    </source>
</evidence>
<keyword evidence="2" id="KW-1185">Reference proteome</keyword>
<dbReference type="SUPFAM" id="SSF52833">
    <property type="entry name" value="Thioredoxin-like"/>
    <property type="match status" value="1"/>
</dbReference>
<dbReference type="Proteomes" id="UP000182508">
    <property type="component" value="Unassembled WGS sequence"/>
</dbReference>
<dbReference type="RefSeq" id="WP_074485569.1">
    <property type="nucleotide sequence ID" value="NZ_FMXP01000008.1"/>
</dbReference>
<proteinExistence type="predicted"/>
<organism evidence="1 2">
    <name type="scientific">Streptococcus henryi</name>
    <dbReference type="NCBI Taxonomy" id="439219"/>
    <lineage>
        <taxon>Bacteria</taxon>
        <taxon>Bacillati</taxon>
        <taxon>Bacillota</taxon>
        <taxon>Bacilli</taxon>
        <taxon>Lactobacillales</taxon>
        <taxon>Streptococcaceae</taxon>
        <taxon>Streptococcus</taxon>
    </lineage>
</organism>
<reference evidence="1 2" key="1">
    <citation type="submission" date="2016-10" db="EMBL/GenBank/DDBJ databases">
        <authorList>
            <person name="de Groot N.N."/>
        </authorList>
    </citation>
    <scope>NUCLEOTIDE SEQUENCE [LARGE SCALE GENOMIC DNA]</scope>
    <source>
        <strain evidence="1 2">A-4</strain>
    </source>
</reference>